<name>A0A917PMQ7_9MICO</name>
<dbReference type="Gene3D" id="1.10.10.60">
    <property type="entry name" value="Homeodomain-like"/>
    <property type="match status" value="1"/>
</dbReference>
<proteinExistence type="predicted"/>
<dbReference type="InterPro" id="IPR002514">
    <property type="entry name" value="Transposase_8"/>
</dbReference>
<protein>
    <recommendedName>
        <fullName evidence="4">Transposase</fullName>
    </recommendedName>
</protein>
<organism evidence="2 3">
    <name type="scientific">Agromyces bauzanensis</name>
    <dbReference type="NCBI Taxonomy" id="1308924"/>
    <lineage>
        <taxon>Bacteria</taxon>
        <taxon>Bacillati</taxon>
        <taxon>Actinomycetota</taxon>
        <taxon>Actinomycetes</taxon>
        <taxon>Micrococcales</taxon>
        <taxon>Microbacteriaceae</taxon>
        <taxon>Agromyces</taxon>
    </lineage>
</organism>
<dbReference type="SUPFAM" id="SSF46689">
    <property type="entry name" value="Homeodomain-like"/>
    <property type="match status" value="1"/>
</dbReference>
<keyword evidence="3" id="KW-1185">Reference proteome</keyword>
<reference evidence="2" key="1">
    <citation type="journal article" date="2014" name="Int. J. Syst. Evol. Microbiol.">
        <title>Complete genome sequence of Corynebacterium casei LMG S-19264T (=DSM 44701T), isolated from a smear-ripened cheese.</title>
        <authorList>
            <consortium name="US DOE Joint Genome Institute (JGI-PGF)"/>
            <person name="Walter F."/>
            <person name="Albersmeier A."/>
            <person name="Kalinowski J."/>
            <person name="Ruckert C."/>
        </authorList>
    </citation>
    <scope>NUCLEOTIDE SEQUENCE</scope>
    <source>
        <strain evidence="2">CGMCC 1.8984</strain>
    </source>
</reference>
<dbReference type="GO" id="GO:0004803">
    <property type="term" value="F:transposase activity"/>
    <property type="evidence" value="ECO:0007669"/>
    <property type="project" value="InterPro"/>
</dbReference>
<sequence>MTLARLSRRVGGAAIPSYRREISQVLEAGDGYEDVYRKFDEDFKAGAVRIVEETGKPIAQVARELGVNEGTLGNWVAAARPARDGEDPPLTESERAELVRLRKGEHRAADAA</sequence>
<evidence type="ECO:0000256" key="1">
    <source>
        <dbReference type="SAM" id="MobiDB-lite"/>
    </source>
</evidence>
<dbReference type="RefSeq" id="WP_229662316.1">
    <property type="nucleotide sequence ID" value="NZ_BAABFW010000023.1"/>
</dbReference>
<dbReference type="AlphaFoldDB" id="A0A917PMQ7"/>
<feature type="region of interest" description="Disordered" evidence="1">
    <location>
        <begin position="81"/>
        <end position="112"/>
    </location>
</feature>
<comment type="caution">
    <text evidence="2">The sequence shown here is derived from an EMBL/GenBank/DDBJ whole genome shotgun (WGS) entry which is preliminary data.</text>
</comment>
<dbReference type="GO" id="GO:0003677">
    <property type="term" value="F:DNA binding"/>
    <property type="evidence" value="ECO:0007669"/>
    <property type="project" value="InterPro"/>
</dbReference>
<evidence type="ECO:0008006" key="4">
    <source>
        <dbReference type="Google" id="ProtNLM"/>
    </source>
</evidence>
<evidence type="ECO:0000313" key="3">
    <source>
        <dbReference type="Proteomes" id="UP000636956"/>
    </source>
</evidence>
<evidence type="ECO:0000313" key="2">
    <source>
        <dbReference type="EMBL" id="GGJ85144.1"/>
    </source>
</evidence>
<dbReference type="Proteomes" id="UP000636956">
    <property type="component" value="Unassembled WGS sequence"/>
</dbReference>
<accession>A0A917PMQ7</accession>
<dbReference type="InterPro" id="IPR009057">
    <property type="entry name" value="Homeodomain-like_sf"/>
</dbReference>
<dbReference type="Pfam" id="PF01527">
    <property type="entry name" value="HTH_Tnp_1"/>
    <property type="match status" value="1"/>
</dbReference>
<dbReference type="GO" id="GO:0006313">
    <property type="term" value="P:DNA transposition"/>
    <property type="evidence" value="ECO:0007669"/>
    <property type="project" value="InterPro"/>
</dbReference>
<reference evidence="2" key="2">
    <citation type="submission" date="2020-09" db="EMBL/GenBank/DDBJ databases">
        <authorList>
            <person name="Sun Q."/>
            <person name="Zhou Y."/>
        </authorList>
    </citation>
    <scope>NUCLEOTIDE SEQUENCE</scope>
    <source>
        <strain evidence="2">CGMCC 1.8984</strain>
    </source>
</reference>
<gene>
    <name evidence="2" type="ORF">GCM10011372_24280</name>
</gene>
<dbReference type="EMBL" id="BMMD01000013">
    <property type="protein sequence ID" value="GGJ85144.1"/>
    <property type="molecule type" value="Genomic_DNA"/>
</dbReference>